<dbReference type="AlphaFoldDB" id="A0A1G9NZA1"/>
<evidence type="ECO:0000313" key="1">
    <source>
        <dbReference type="EMBL" id="SDL91681.1"/>
    </source>
</evidence>
<accession>A0A1G9NZA1</accession>
<sequence length="42" mass="4574">MRRCRESAAFVGNLPVGLTFKLGAVADRAMFGVKFDSVLDLD</sequence>
<protein>
    <submittedName>
        <fullName evidence="1">Uncharacterized protein</fullName>
    </submittedName>
</protein>
<proteinExistence type="predicted"/>
<evidence type="ECO:0000313" key="2">
    <source>
        <dbReference type="Proteomes" id="UP000199555"/>
    </source>
</evidence>
<gene>
    <name evidence="1" type="ORF">SAMN04487971_1398</name>
</gene>
<dbReference type="STRING" id="525640.SAMN04487971_1398"/>
<keyword evidence="2" id="KW-1185">Reference proteome</keyword>
<dbReference type="EMBL" id="FNGE01000039">
    <property type="protein sequence ID" value="SDL91681.1"/>
    <property type="molecule type" value="Genomic_DNA"/>
</dbReference>
<organism evidence="1 2">
    <name type="scientific">Paracoccus chinensis</name>
    <dbReference type="NCBI Taxonomy" id="525640"/>
    <lineage>
        <taxon>Bacteria</taxon>
        <taxon>Pseudomonadati</taxon>
        <taxon>Pseudomonadota</taxon>
        <taxon>Alphaproteobacteria</taxon>
        <taxon>Rhodobacterales</taxon>
        <taxon>Paracoccaceae</taxon>
        <taxon>Paracoccus</taxon>
    </lineage>
</organism>
<name>A0A1G9NZA1_9RHOB</name>
<dbReference type="Proteomes" id="UP000199555">
    <property type="component" value="Unassembled WGS sequence"/>
</dbReference>
<reference evidence="2" key="1">
    <citation type="submission" date="2016-10" db="EMBL/GenBank/DDBJ databases">
        <authorList>
            <person name="Varghese N."/>
            <person name="Submissions S."/>
        </authorList>
    </citation>
    <scope>NUCLEOTIDE SEQUENCE [LARGE SCALE GENOMIC DNA]</scope>
    <source>
        <strain evidence="2">CGMCC 1.7655</strain>
    </source>
</reference>